<dbReference type="Proteomes" id="UP001597083">
    <property type="component" value="Unassembled WGS sequence"/>
</dbReference>
<evidence type="ECO:0000259" key="1">
    <source>
        <dbReference type="Pfam" id="PF00144"/>
    </source>
</evidence>
<dbReference type="InterPro" id="IPR001466">
    <property type="entry name" value="Beta-lactam-related"/>
</dbReference>
<gene>
    <name evidence="2" type="ORF">ACFQ07_33640</name>
</gene>
<comment type="caution">
    <text evidence="2">The sequence shown here is derived from an EMBL/GenBank/DDBJ whole genome shotgun (WGS) entry which is preliminary data.</text>
</comment>
<keyword evidence="3" id="KW-1185">Reference proteome</keyword>
<dbReference type="PANTHER" id="PTHR43283">
    <property type="entry name" value="BETA-LACTAMASE-RELATED"/>
    <property type="match status" value="1"/>
</dbReference>
<dbReference type="Pfam" id="PF00144">
    <property type="entry name" value="Beta-lactamase"/>
    <property type="match status" value="1"/>
</dbReference>
<proteinExistence type="predicted"/>
<feature type="domain" description="Beta-lactamase-related" evidence="1">
    <location>
        <begin position="2"/>
        <end position="179"/>
    </location>
</feature>
<keyword evidence="2" id="KW-0378">Hydrolase</keyword>
<evidence type="ECO:0000313" key="2">
    <source>
        <dbReference type="EMBL" id="MFD0857195.1"/>
    </source>
</evidence>
<dbReference type="SUPFAM" id="SSF56601">
    <property type="entry name" value="beta-lactamase/transpeptidase-like"/>
    <property type="match status" value="1"/>
</dbReference>
<organism evidence="2 3">
    <name type="scientific">Actinomadura adrarensis</name>
    <dbReference type="NCBI Taxonomy" id="1819600"/>
    <lineage>
        <taxon>Bacteria</taxon>
        <taxon>Bacillati</taxon>
        <taxon>Actinomycetota</taxon>
        <taxon>Actinomycetes</taxon>
        <taxon>Streptosporangiales</taxon>
        <taxon>Thermomonosporaceae</taxon>
        <taxon>Actinomadura</taxon>
    </lineage>
</organism>
<dbReference type="EMBL" id="JBHTIR010004381">
    <property type="protein sequence ID" value="MFD0857195.1"/>
    <property type="molecule type" value="Genomic_DNA"/>
</dbReference>
<protein>
    <submittedName>
        <fullName evidence="2">Serine hydrolase</fullName>
    </submittedName>
</protein>
<dbReference type="InterPro" id="IPR012338">
    <property type="entry name" value="Beta-lactam/transpept-like"/>
</dbReference>
<reference evidence="3" key="1">
    <citation type="journal article" date="2019" name="Int. J. Syst. Evol. Microbiol.">
        <title>The Global Catalogue of Microorganisms (GCM) 10K type strain sequencing project: providing services to taxonomists for standard genome sequencing and annotation.</title>
        <authorList>
            <consortium name="The Broad Institute Genomics Platform"/>
            <consortium name="The Broad Institute Genome Sequencing Center for Infectious Disease"/>
            <person name="Wu L."/>
            <person name="Ma J."/>
        </authorList>
    </citation>
    <scope>NUCLEOTIDE SEQUENCE [LARGE SCALE GENOMIC DNA]</scope>
    <source>
        <strain evidence="3">JCM 31696</strain>
    </source>
</reference>
<accession>A0ABW3CRK7</accession>
<dbReference type="InterPro" id="IPR050789">
    <property type="entry name" value="Diverse_Enzym_Activities"/>
</dbReference>
<sequence length="197" mass="21571">MAGQIVEAVTGMRYWDYVHEHVFRRSGMNGSGFYTRPQWLTDEHIAHSYMLQADGSRVDAVRNLDKGSVNPQIAGKNPARGFIGYVGDDGFATAPDLIRFAHALRDGTVLDRPHADLFTGAKLPGRGGGDSFMAYTMPAKIINGRWQIGRGGGTGGSAANWNIYPDSDWVGVVLSNYDDVPLQEILQLERQAIMGRS</sequence>
<evidence type="ECO:0000313" key="3">
    <source>
        <dbReference type="Proteomes" id="UP001597083"/>
    </source>
</evidence>
<dbReference type="Gene3D" id="3.40.710.10">
    <property type="entry name" value="DD-peptidase/beta-lactamase superfamily"/>
    <property type="match status" value="1"/>
</dbReference>
<dbReference type="GO" id="GO:0016787">
    <property type="term" value="F:hydrolase activity"/>
    <property type="evidence" value="ECO:0007669"/>
    <property type="project" value="UniProtKB-KW"/>
</dbReference>
<name>A0ABW3CRK7_9ACTN</name>